<protein>
    <submittedName>
        <fullName evidence="2">Uncharacterized protein</fullName>
    </submittedName>
</protein>
<dbReference type="Gene3D" id="1.20.5.1000">
    <property type="entry name" value="arf6 gtpase in complex with a specific effector, jip4"/>
    <property type="match status" value="1"/>
</dbReference>
<keyword evidence="1" id="KW-0812">Transmembrane</keyword>
<keyword evidence="1" id="KW-1133">Transmembrane helix</keyword>
<sequence length="389" mass="43212">MDSKYILVALIIILFIVNIAFIFYMSSQITTLSSDYSTATTEYNNLRSIYSSLYANYSDLVSKYNSLASSFNTLYMNYTKLSAEYSTLSSEYSNLTSNYVSLSNAYSELQGKMTVLDFFLSVADANTGKIENLITGPMPVTFQITSPPGNGTVILTPSNYTLGIGEIGSMLSKYFGYPEVRSYYKSIIIHQFGNYTLGEGVIAFKNVNQNGTSVDTYALIYVLAMNTGKYQWQIVNVKIDNSISIYQYNMITTALSLIQDLVTKNLAGLQSILVGPFPSYVYIASGPFMGNYTGGDIVTNIFIDTIVAKNISTISFEPFYMTLNYTSNQTGIVNVYGNLTITLSNGTTMSYYTQLEMAEQLEPDGLFQVYGFNILNDLTLTEIENIIPK</sequence>
<dbReference type="InterPro" id="IPR053108">
    <property type="entry name" value="Chlamydial_TARP"/>
</dbReference>
<keyword evidence="3" id="KW-1185">Reference proteome</keyword>
<gene>
    <name evidence="2" type="ORF">D1868_10770</name>
</gene>
<dbReference type="EMBL" id="CP045483">
    <property type="protein sequence ID" value="QGR20418.1"/>
    <property type="molecule type" value="Genomic_DNA"/>
</dbReference>
<evidence type="ECO:0000256" key="1">
    <source>
        <dbReference type="SAM" id="Phobius"/>
    </source>
</evidence>
<name>A0A650CRL7_9CREN</name>
<dbReference type="KEGG" id="sazo:D1868_10770"/>
<reference evidence="2 3" key="1">
    <citation type="submission" date="2019-10" db="EMBL/GenBank/DDBJ databases">
        <title>Genome Sequences from Six Type Strain Members of the Archaeal Family Sulfolobaceae: Acidianus ambivalens, Acidianus infernus, Metallosphaera prunae, Stygiolobus azoricus, Sulfolobus metallicus, and Sulfurisphaera ohwakuensis.</title>
        <authorList>
            <person name="Counts J.A."/>
            <person name="Kelly R.M."/>
        </authorList>
    </citation>
    <scope>NUCLEOTIDE SEQUENCE [LARGE SCALE GENOMIC DNA]</scope>
    <source>
        <strain evidence="2 3">FC6</strain>
    </source>
</reference>
<dbReference type="PANTHER" id="PTHR36975:SF5">
    <property type="entry name" value="TRANSLOCATED ACTIN-RECRUITING PHOSPHOPROTEIN"/>
    <property type="match status" value="1"/>
</dbReference>
<dbReference type="OrthoDB" id="44156at2157"/>
<evidence type="ECO:0000313" key="2">
    <source>
        <dbReference type="EMBL" id="QGR20418.1"/>
    </source>
</evidence>
<proteinExistence type="predicted"/>
<dbReference type="RefSeq" id="WP_156007870.1">
    <property type="nucleotide sequence ID" value="NZ_CP045483.1"/>
</dbReference>
<accession>A0A650CRL7</accession>
<keyword evidence="1" id="KW-0472">Membrane</keyword>
<evidence type="ECO:0000313" key="3">
    <source>
        <dbReference type="Proteomes" id="UP000423396"/>
    </source>
</evidence>
<dbReference type="GeneID" id="42799560"/>
<dbReference type="AlphaFoldDB" id="A0A650CRL7"/>
<organism evidence="2 3">
    <name type="scientific">Stygiolobus azoricus</name>
    <dbReference type="NCBI Taxonomy" id="41675"/>
    <lineage>
        <taxon>Archaea</taxon>
        <taxon>Thermoproteota</taxon>
        <taxon>Thermoprotei</taxon>
        <taxon>Sulfolobales</taxon>
        <taxon>Sulfolobaceae</taxon>
        <taxon>Stygiolobus</taxon>
    </lineage>
</organism>
<feature type="transmembrane region" description="Helical" evidence="1">
    <location>
        <begin position="5"/>
        <end position="25"/>
    </location>
</feature>
<dbReference type="PANTHER" id="PTHR36975">
    <property type="match status" value="1"/>
</dbReference>
<dbReference type="Proteomes" id="UP000423396">
    <property type="component" value="Chromosome"/>
</dbReference>